<dbReference type="Pfam" id="PF00169">
    <property type="entry name" value="PH"/>
    <property type="match status" value="1"/>
</dbReference>
<evidence type="ECO:0000259" key="2">
    <source>
        <dbReference type="PROSITE" id="PS50003"/>
    </source>
</evidence>
<protein>
    <recommendedName>
        <fullName evidence="2">PH domain-containing protein</fullName>
    </recommendedName>
</protein>
<dbReference type="RefSeq" id="XP_067818788.1">
    <property type="nucleotide sequence ID" value="XM_067963103.1"/>
</dbReference>
<organism evidence="3 4">
    <name type="scientific">Bremia lactucae</name>
    <name type="common">Lettuce downy mildew</name>
    <dbReference type="NCBI Taxonomy" id="4779"/>
    <lineage>
        <taxon>Eukaryota</taxon>
        <taxon>Sar</taxon>
        <taxon>Stramenopiles</taxon>
        <taxon>Oomycota</taxon>
        <taxon>Peronosporomycetes</taxon>
        <taxon>Peronosporales</taxon>
        <taxon>Peronosporaceae</taxon>
        <taxon>Bremia</taxon>
    </lineage>
</organism>
<reference evidence="3 4" key="1">
    <citation type="journal article" date="2021" name="Genome Biol.">
        <title>AFLAP: assembly-free linkage analysis pipeline using k-mers from genome sequencing data.</title>
        <authorList>
            <person name="Fletcher K."/>
            <person name="Zhang L."/>
            <person name="Gil J."/>
            <person name="Han R."/>
            <person name="Cavanaugh K."/>
            <person name="Michelmore R."/>
        </authorList>
    </citation>
    <scope>NUCLEOTIDE SEQUENCE [LARGE SCALE GENOMIC DNA]</scope>
    <source>
        <strain evidence="3 4">SF5</strain>
    </source>
</reference>
<dbReference type="Proteomes" id="UP000294530">
    <property type="component" value="Unassembled WGS sequence"/>
</dbReference>
<comment type="caution">
    <text evidence="3">The sequence shown here is derived from an EMBL/GenBank/DDBJ whole genome shotgun (WGS) entry which is preliminary data.</text>
</comment>
<dbReference type="KEGG" id="blac:94348774"/>
<dbReference type="EMBL" id="SHOA02000002">
    <property type="protein sequence ID" value="TDH69289.1"/>
    <property type="molecule type" value="Genomic_DNA"/>
</dbReference>
<evidence type="ECO:0000313" key="4">
    <source>
        <dbReference type="Proteomes" id="UP000294530"/>
    </source>
</evidence>
<feature type="region of interest" description="Disordered" evidence="1">
    <location>
        <begin position="91"/>
        <end position="149"/>
    </location>
</feature>
<dbReference type="CDD" id="cd00821">
    <property type="entry name" value="PH"/>
    <property type="match status" value="1"/>
</dbReference>
<sequence length="237" mass="26870">MDLVELKGYLRKKSRHDRWQRRYFEATTHYLTYYKNQESEKLLACIDLWRTQTIDFLPMDEAKLEFSIAIGEQSYLLKADDKNDAERWVKGLQARQHRPEGTPSDVFSLRSERMDAESDASTSEYGGRRSRNTSSDPDNRRLAQSYTDVQNPVVPNAAAIARLSQSHADAPYFMNARASSSVTDTHDPFSAHVASTGPKFPMLTPNQQITQSTAPRTKKAEEKSTINAQCCVPCAPM</sequence>
<dbReference type="OrthoDB" id="46706at2759"/>
<gene>
    <name evidence="3" type="ORF">CCR75_005018</name>
</gene>
<dbReference type="SMART" id="SM00233">
    <property type="entry name" value="PH"/>
    <property type="match status" value="1"/>
</dbReference>
<feature type="compositionally biased region" description="Polar residues" evidence="1">
    <location>
        <begin position="132"/>
        <end position="149"/>
    </location>
</feature>
<dbReference type="AlphaFoldDB" id="A0A976FMI1"/>
<dbReference type="InterPro" id="IPR001849">
    <property type="entry name" value="PH_domain"/>
</dbReference>
<dbReference type="GeneID" id="94348774"/>
<dbReference type="Gene3D" id="2.30.29.30">
    <property type="entry name" value="Pleckstrin-homology domain (PH domain)/Phosphotyrosine-binding domain (PTB)"/>
    <property type="match status" value="1"/>
</dbReference>
<feature type="domain" description="PH" evidence="2">
    <location>
        <begin position="3"/>
        <end position="97"/>
    </location>
</feature>
<evidence type="ECO:0000313" key="3">
    <source>
        <dbReference type="EMBL" id="TDH69289.1"/>
    </source>
</evidence>
<dbReference type="SUPFAM" id="SSF50729">
    <property type="entry name" value="PH domain-like"/>
    <property type="match status" value="1"/>
</dbReference>
<dbReference type="PROSITE" id="PS50003">
    <property type="entry name" value="PH_DOMAIN"/>
    <property type="match status" value="1"/>
</dbReference>
<dbReference type="InterPro" id="IPR011993">
    <property type="entry name" value="PH-like_dom_sf"/>
</dbReference>
<keyword evidence="4" id="KW-1185">Reference proteome</keyword>
<evidence type="ECO:0000256" key="1">
    <source>
        <dbReference type="SAM" id="MobiDB-lite"/>
    </source>
</evidence>
<accession>A0A976FMI1</accession>
<name>A0A976FMI1_BRELC</name>
<proteinExistence type="predicted"/>